<evidence type="ECO:0000313" key="1">
    <source>
        <dbReference type="EMBL" id="MEB3031088.1"/>
    </source>
</evidence>
<dbReference type="Proteomes" id="UP001298593">
    <property type="component" value="Unassembled WGS sequence"/>
</dbReference>
<accession>A0ABU5XTK1</accession>
<dbReference type="RefSeq" id="WP_224971131.1">
    <property type="nucleotide sequence ID" value="NZ_JAYJJU010000003.1"/>
</dbReference>
<organism evidence="1 2">
    <name type="scientific">[Mycobacterium] nativiensis</name>
    <dbReference type="NCBI Taxonomy" id="2855503"/>
    <lineage>
        <taxon>Bacteria</taxon>
        <taxon>Bacillati</taxon>
        <taxon>Actinomycetota</taxon>
        <taxon>Actinomycetes</taxon>
        <taxon>Mycobacteriales</taxon>
        <taxon>Mycobacteriaceae</taxon>
        <taxon>Mycolicibacter</taxon>
    </lineage>
</organism>
<proteinExistence type="predicted"/>
<protein>
    <submittedName>
        <fullName evidence="1">Uncharacterized protein</fullName>
    </submittedName>
</protein>
<dbReference type="EMBL" id="JAYJJU010000003">
    <property type="protein sequence ID" value="MEB3031088.1"/>
    <property type="molecule type" value="Genomic_DNA"/>
</dbReference>
<evidence type="ECO:0000313" key="2">
    <source>
        <dbReference type="Proteomes" id="UP001298593"/>
    </source>
</evidence>
<reference evidence="1 2" key="1">
    <citation type="submission" date="2023-12" db="EMBL/GenBank/DDBJ databases">
        <title>Description of new species of Mycobacterium terrae complex isolated from sewage at the Sao Paulo Zoological Park Foundation in Brazil.</title>
        <authorList>
            <person name="Romagnoli C.L."/>
            <person name="Conceicao E.C."/>
            <person name="Machado E."/>
            <person name="Barreto L.B.P.F."/>
            <person name="Sharma A."/>
            <person name="Silva N.M."/>
            <person name="Marques L.E."/>
            <person name="Juliana M.A."/>
            <person name="Lourenco M.C.S."/>
            <person name="Digiampietri L.A."/>
            <person name="Suffys P.N."/>
            <person name="Viana-Niero C."/>
        </authorList>
    </citation>
    <scope>NUCLEOTIDE SEQUENCE [LARGE SCALE GENOMIC DNA]</scope>
    <source>
        <strain evidence="1 2">MYC340</strain>
    </source>
</reference>
<comment type="caution">
    <text evidence="1">The sequence shown here is derived from an EMBL/GenBank/DDBJ whole genome shotgun (WGS) entry which is preliminary data.</text>
</comment>
<keyword evidence="2" id="KW-1185">Reference proteome</keyword>
<name>A0ABU5XTK1_9MYCO</name>
<gene>
    <name evidence="1" type="ORF">KV113_05915</name>
</gene>
<sequence>MDKLELAALAAAEGTEALHRPQAKTWNVGPDAAVDFGTPGRHPFDDTTITHWSHDG</sequence>